<proteinExistence type="predicted"/>
<dbReference type="RefSeq" id="WP_107221787.1">
    <property type="nucleotide sequence ID" value="NZ_CP028339.1"/>
</dbReference>
<dbReference type="GO" id="GO:1900376">
    <property type="term" value="P:regulation of secondary metabolite biosynthetic process"/>
    <property type="evidence" value="ECO:0007669"/>
    <property type="project" value="TreeGrafter"/>
</dbReference>
<dbReference type="AlphaFoldDB" id="A0A2R4BR92"/>
<dbReference type="CDD" id="cd07153">
    <property type="entry name" value="Fur_like"/>
    <property type="match status" value="1"/>
</dbReference>
<dbReference type="PANTHER" id="PTHR33202">
    <property type="entry name" value="ZINC UPTAKE REGULATION PROTEIN"/>
    <property type="match status" value="1"/>
</dbReference>
<dbReference type="Proteomes" id="UP000241885">
    <property type="component" value="Chromosome"/>
</dbReference>
<dbReference type="OrthoDB" id="8659436at2"/>
<evidence type="ECO:0000313" key="1">
    <source>
        <dbReference type="EMBL" id="AVR89722.1"/>
    </source>
</evidence>
<dbReference type="InterPro" id="IPR036390">
    <property type="entry name" value="WH_DNA-bd_sf"/>
</dbReference>
<dbReference type="GO" id="GO:0008270">
    <property type="term" value="F:zinc ion binding"/>
    <property type="evidence" value="ECO:0007669"/>
    <property type="project" value="TreeGrafter"/>
</dbReference>
<organism evidence="1 2">
    <name type="scientific">Thauera aromatica K172</name>
    <dbReference type="NCBI Taxonomy" id="44139"/>
    <lineage>
        <taxon>Bacteria</taxon>
        <taxon>Pseudomonadati</taxon>
        <taxon>Pseudomonadota</taxon>
        <taxon>Betaproteobacteria</taxon>
        <taxon>Rhodocyclales</taxon>
        <taxon>Zoogloeaceae</taxon>
        <taxon>Thauera</taxon>
    </lineage>
</organism>
<sequence>MNAYSAIDATADSAAADSPADSPLDAAAGIAVAEGVDCTAAAIARLRRAGVPVTQQRVEIARVLFEAPVHLCAEQVWDRVRERTPETSRATVYNTLRLFTELKLVRELSVDPQRMFYDSTTAPHFHLYNVDTGELRDLAEDELTVLGRPRLPEGVELQEIDVVVRVRSRPGFAARA</sequence>
<dbReference type="Pfam" id="PF01475">
    <property type="entry name" value="FUR"/>
    <property type="match status" value="1"/>
</dbReference>
<dbReference type="InterPro" id="IPR002481">
    <property type="entry name" value="FUR"/>
</dbReference>
<dbReference type="Gene3D" id="1.10.10.10">
    <property type="entry name" value="Winged helix-like DNA-binding domain superfamily/Winged helix DNA-binding domain"/>
    <property type="match status" value="1"/>
</dbReference>
<evidence type="ECO:0000313" key="2">
    <source>
        <dbReference type="Proteomes" id="UP000241885"/>
    </source>
</evidence>
<protein>
    <submittedName>
        <fullName evidence="1">Iron-responsive regulator Irr</fullName>
    </submittedName>
</protein>
<dbReference type="GO" id="GO:0003700">
    <property type="term" value="F:DNA-binding transcription factor activity"/>
    <property type="evidence" value="ECO:0007669"/>
    <property type="project" value="InterPro"/>
</dbReference>
<dbReference type="GO" id="GO:0045892">
    <property type="term" value="P:negative regulation of DNA-templated transcription"/>
    <property type="evidence" value="ECO:0007669"/>
    <property type="project" value="TreeGrafter"/>
</dbReference>
<dbReference type="SUPFAM" id="SSF46785">
    <property type="entry name" value="Winged helix' DNA-binding domain"/>
    <property type="match status" value="1"/>
</dbReference>
<dbReference type="KEGG" id="tak:Tharo_2840"/>
<dbReference type="InterPro" id="IPR036388">
    <property type="entry name" value="WH-like_DNA-bd_sf"/>
</dbReference>
<gene>
    <name evidence="1" type="ORF">Tharo_2840</name>
</gene>
<accession>A0A2R4BR92</accession>
<name>A0A2R4BR92_THAAR</name>
<reference evidence="1 2" key="1">
    <citation type="submission" date="2018-03" db="EMBL/GenBank/DDBJ databases">
        <title>Complete genome sequence of Thauera aromatica, a model organism for studying aromatic compound degradation under denitrifying conditions.</title>
        <authorList>
            <person name="Lo H.-Y."/>
            <person name="Goris T."/>
            <person name="Boll M."/>
            <person name="Mueller J.A."/>
        </authorList>
    </citation>
    <scope>NUCLEOTIDE SEQUENCE [LARGE SCALE GENOMIC DNA]</scope>
    <source>
        <strain evidence="1 2">K172</strain>
    </source>
</reference>
<dbReference type="EMBL" id="CP028339">
    <property type="protein sequence ID" value="AVR89722.1"/>
    <property type="molecule type" value="Genomic_DNA"/>
</dbReference>
<dbReference type="PANTHER" id="PTHR33202:SF7">
    <property type="entry name" value="FERRIC UPTAKE REGULATION PROTEIN"/>
    <property type="match status" value="1"/>
</dbReference>
<dbReference type="GO" id="GO:0000976">
    <property type="term" value="F:transcription cis-regulatory region binding"/>
    <property type="evidence" value="ECO:0007669"/>
    <property type="project" value="TreeGrafter"/>
</dbReference>
<keyword evidence="2" id="KW-1185">Reference proteome</keyword>